<proteinExistence type="predicted"/>
<dbReference type="PANTHER" id="PTHR22916:SF3">
    <property type="entry name" value="UDP-GLCNAC:BETAGAL BETA-1,3-N-ACETYLGLUCOSAMINYLTRANSFERASE-LIKE PROTEIN 1"/>
    <property type="match status" value="1"/>
</dbReference>
<organism evidence="2 3">
    <name type="scientific">Halomonas beimenensis</name>
    <dbReference type="NCBI Taxonomy" id="475662"/>
    <lineage>
        <taxon>Bacteria</taxon>
        <taxon>Pseudomonadati</taxon>
        <taxon>Pseudomonadota</taxon>
        <taxon>Gammaproteobacteria</taxon>
        <taxon>Oceanospirillales</taxon>
        <taxon>Halomonadaceae</taxon>
        <taxon>Halomonas</taxon>
    </lineage>
</organism>
<sequence length="145" mass="15343">MKVSIITDFLNSAATIRDTIDSVLSQTCNDIENIIVDGASSDGTSAIVSDYEEQISKIVSEKDKSIYDAMNKGVDLASGDVIGILNSDDVYATNHAIDDVVEELSAGDGIEALLGDVIFLETTMQEEASGAIKRSCSSHGCFALD</sequence>
<dbReference type="SUPFAM" id="SSF53448">
    <property type="entry name" value="Nucleotide-diphospho-sugar transferases"/>
    <property type="match status" value="1"/>
</dbReference>
<dbReference type="Pfam" id="PF00535">
    <property type="entry name" value="Glycos_transf_2"/>
    <property type="match status" value="1"/>
</dbReference>
<evidence type="ECO:0000259" key="1">
    <source>
        <dbReference type="Pfam" id="PF00535"/>
    </source>
</evidence>
<dbReference type="GO" id="GO:0016758">
    <property type="term" value="F:hexosyltransferase activity"/>
    <property type="evidence" value="ECO:0007669"/>
    <property type="project" value="UniProtKB-ARBA"/>
</dbReference>
<dbReference type="EMBL" id="CP021435">
    <property type="protein sequence ID" value="ATJ82680.1"/>
    <property type="molecule type" value="Genomic_DNA"/>
</dbReference>
<name>A0A291P727_9GAMM</name>
<accession>A0A291P727</accession>
<evidence type="ECO:0000313" key="3">
    <source>
        <dbReference type="Proteomes" id="UP000219993"/>
    </source>
</evidence>
<dbReference type="KEGG" id="hbe:BEI_1693"/>
<gene>
    <name evidence="2" type="ORF">BEI_1693</name>
</gene>
<dbReference type="Proteomes" id="UP000219993">
    <property type="component" value="Chromosome"/>
</dbReference>
<feature type="domain" description="Glycosyltransferase 2-like" evidence="1">
    <location>
        <begin position="4"/>
        <end position="119"/>
    </location>
</feature>
<reference evidence="2 3" key="1">
    <citation type="journal article" date="2017" name="Sci. Rep.">
        <title>Revealing the Saline Adaptation Strategies of the Halophilic Bacterium Halomonas beimenensis through High-throughput Omics and Transposon Mutagenesis Approaches.</title>
        <authorList>
            <person name="Chen Y.H."/>
            <person name="Lin S.S."/>
            <person name="Shyu Y.T."/>
        </authorList>
    </citation>
    <scope>NUCLEOTIDE SEQUENCE [LARGE SCALE GENOMIC DNA]</scope>
    <source>
        <strain evidence="2 3">NTU-111</strain>
    </source>
</reference>
<dbReference type="Gene3D" id="3.90.550.10">
    <property type="entry name" value="Spore Coat Polysaccharide Biosynthesis Protein SpsA, Chain A"/>
    <property type="match status" value="1"/>
</dbReference>
<keyword evidence="3" id="KW-1185">Reference proteome</keyword>
<dbReference type="InterPro" id="IPR001173">
    <property type="entry name" value="Glyco_trans_2-like"/>
</dbReference>
<dbReference type="AlphaFoldDB" id="A0A291P727"/>
<protein>
    <recommendedName>
        <fullName evidence="1">Glycosyltransferase 2-like domain-containing protein</fullName>
    </recommendedName>
</protein>
<dbReference type="InterPro" id="IPR029044">
    <property type="entry name" value="Nucleotide-diphossugar_trans"/>
</dbReference>
<evidence type="ECO:0000313" key="2">
    <source>
        <dbReference type="EMBL" id="ATJ82680.1"/>
    </source>
</evidence>
<dbReference type="RefSeq" id="WP_097789089.1">
    <property type="nucleotide sequence ID" value="NZ_BAAADT010000033.1"/>
</dbReference>
<dbReference type="PANTHER" id="PTHR22916">
    <property type="entry name" value="GLYCOSYLTRANSFERASE"/>
    <property type="match status" value="1"/>
</dbReference>
<dbReference type="OrthoDB" id="396512at2"/>